<dbReference type="EMBL" id="SWJQ01000501">
    <property type="protein sequence ID" value="TRZ13550.1"/>
    <property type="molecule type" value="Genomic_DNA"/>
</dbReference>
<name>A0A8K1LGV6_9PASS</name>
<dbReference type="PANTHER" id="PTHR33332">
    <property type="entry name" value="REVERSE TRANSCRIPTASE DOMAIN-CONTAINING PROTEIN"/>
    <property type="match status" value="1"/>
</dbReference>
<sequence>MLGLAIRSKHPQAALQAGREWLESCPAEKDLGLLVTVTEHEAGCAQGAKKAKGILAWISNGVGSRSRAGIVPLCWALLRPHLECCVQFWALWWAGESPEKSSGAGEGSGAPVL</sequence>
<dbReference type="AlphaFoldDB" id="A0A8K1LGV6"/>
<evidence type="ECO:0000313" key="1">
    <source>
        <dbReference type="EMBL" id="TRZ13550.1"/>
    </source>
</evidence>
<dbReference type="Proteomes" id="UP000796761">
    <property type="component" value="Unassembled WGS sequence"/>
</dbReference>
<protein>
    <submittedName>
        <fullName evidence="1">Uncharacterized protein</fullName>
    </submittedName>
</protein>
<keyword evidence="2" id="KW-1185">Reference proteome</keyword>
<accession>A0A8K1LGV6</accession>
<proteinExistence type="predicted"/>
<dbReference type="OrthoDB" id="276744at2759"/>
<gene>
    <name evidence="1" type="ORF">HGM15179_013545</name>
</gene>
<organism evidence="1 2">
    <name type="scientific">Zosterops borbonicus</name>
    <dbReference type="NCBI Taxonomy" id="364589"/>
    <lineage>
        <taxon>Eukaryota</taxon>
        <taxon>Metazoa</taxon>
        <taxon>Chordata</taxon>
        <taxon>Craniata</taxon>
        <taxon>Vertebrata</taxon>
        <taxon>Euteleostomi</taxon>
        <taxon>Archelosauria</taxon>
        <taxon>Archosauria</taxon>
        <taxon>Dinosauria</taxon>
        <taxon>Saurischia</taxon>
        <taxon>Theropoda</taxon>
        <taxon>Coelurosauria</taxon>
        <taxon>Aves</taxon>
        <taxon>Neognathae</taxon>
        <taxon>Neoaves</taxon>
        <taxon>Telluraves</taxon>
        <taxon>Australaves</taxon>
        <taxon>Passeriformes</taxon>
        <taxon>Sylvioidea</taxon>
        <taxon>Zosteropidae</taxon>
        <taxon>Zosterops</taxon>
    </lineage>
</organism>
<reference evidence="1" key="1">
    <citation type="submission" date="2019-04" db="EMBL/GenBank/DDBJ databases">
        <title>Genome assembly of Zosterops borbonicus 15179.</title>
        <authorList>
            <person name="Leroy T."/>
            <person name="Anselmetti Y."/>
            <person name="Tilak M.-K."/>
            <person name="Nabholz B."/>
        </authorList>
    </citation>
    <scope>NUCLEOTIDE SEQUENCE</scope>
    <source>
        <strain evidence="1">HGM_15179</strain>
        <tissue evidence="1">Muscle</tissue>
    </source>
</reference>
<evidence type="ECO:0000313" key="2">
    <source>
        <dbReference type="Proteomes" id="UP000796761"/>
    </source>
</evidence>
<comment type="caution">
    <text evidence="1">The sequence shown here is derived from an EMBL/GenBank/DDBJ whole genome shotgun (WGS) entry which is preliminary data.</text>
</comment>